<dbReference type="Proteomes" id="UP000070444">
    <property type="component" value="Unassembled WGS sequence"/>
</dbReference>
<dbReference type="InterPro" id="IPR008152">
    <property type="entry name" value="Clathrin_a/b/g-adaptin_app_Ig"/>
</dbReference>
<keyword evidence="7 10" id="KW-0472">Membrane</keyword>
<dbReference type="SMART" id="SM00809">
    <property type="entry name" value="Alpha_adaptinC2"/>
    <property type="match status" value="1"/>
</dbReference>
<dbReference type="Pfam" id="PF01602">
    <property type="entry name" value="Adaptin_N"/>
    <property type="match status" value="1"/>
</dbReference>
<feature type="domain" description="GAE" evidence="12">
    <location>
        <begin position="738"/>
        <end position="851"/>
    </location>
</feature>
<feature type="compositionally biased region" description="Low complexity" evidence="11">
    <location>
        <begin position="648"/>
        <end position="663"/>
    </location>
</feature>
<gene>
    <name evidence="13" type="ORF">CONCODRAFT_50811</name>
</gene>
<protein>
    <recommendedName>
        <fullName evidence="10">AP-1 complex subunit gamma</fullName>
    </recommendedName>
</protein>
<feature type="compositionally biased region" description="Polar residues" evidence="11">
    <location>
        <begin position="719"/>
        <end position="738"/>
    </location>
</feature>
<evidence type="ECO:0000256" key="4">
    <source>
        <dbReference type="ARBA" id="ARBA00022448"/>
    </source>
</evidence>
<comment type="subcellular location">
    <subcellularLocation>
        <location evidence="1">Cytoplasmic vesicle membrane</location>
    </subcellularLocation>
    <subcellularLocation>
        <location evidence="2">Golgi apparatus</location>
    </subcellularLocation>
</comment>
<dbReference type="OMA" id="XYAPSKR"/>
<dbReference type="PIRSF" id="PIRSF037094">
    <property type="entry name" value="AP1_complex_gamma"/>
    <property type="match status" value="1"/>
</dbReference>
<sequence>MGYSNLKDLIKAVRNCKTLAEERNVIQKESANLRSEFRNENVETRATNVSKLLYIHMLGFPSHFGQIECLKLVASPRFIDKRMGYLGISMLIDENQETITLVTNSLKNDLNHTNMYITGLALSTIGSIASVEVSRDLTDEVEKLMENSNSYVRKKAALCAIRIINRVPDLYEQYVNRAITLLSDKSHGVMLTSVTLIEEICKIHPHTIDEFKQAVPILVRRLKTLATTSSFLPELDVSGVTDPFLQVKILKLLRTLGIDDVEASESMNDVLAQVATNTDSSKNAGNAILYETVLTVMDIESDSDLRLMAINILGKFLGNKDNNTRYVALTTLHRAVSIDLPAVQRHRDTILECLHDVDVSICRRALELTYALIDGENVRILMRELLAFLEVTQDPEVKADMAVQLCIAAEKFAPNRRWHIDTVVRIMRLAGNHVHEDIVSSLTRLIANSNELHLYSVSKLYQALKSDLTQESLVLVGVWILGELSNVLTESSPISEDGETQQKATCSEILDLMEQIYSARQNYPNTSVQQYLATSLAKLSVRFTNEPDAESLKQRATQLLHKLAQSNDVEVQQRALEYIELLKISPMYLAILEPMPSPKLSENSKLTARGQKSHRSSRNVNGSSTRTKKAAQQNLLLDLMMGEEPSDSANGTGSSGQAAGGSSLDPLDGLFGSGAGPSSSSKPRNDSIMDLLGDLDLGQQPSTSSPPLPTSASPQTSPNMSSPQNDMFASFGTPESTPISQEYNVFENDGLKVSMTPSKDAANPNVTNFETNFITTNGSEITDLMLQIAVPKSQKIQMLPPSSTSVQPGGKTTQIVKIFNPTQAVIKLRLKVSFKTDSGPKEHLVQYAGFPDSLH</sequence>
<feature type="compositionally biased region" description="Polar residues" evidence="11">
    <location>
        <begin position="618"/>
        <end position="629"/>
    </location>
</feature>
<evidence type="ECO:0000256" key="2">
    <source>
        <dbReference type="ARBA" id="ARBA00004555"/>
    </source>
</evidence>
<dbReference type="InterPro" id="IPR011989">
    <property type="entry name" value="ARM-like"/>
</dbReference>
<dbReference type="GO" id="GO:0005829">
    <property type="term" value="C:cytosol"/>
    <property type="evidence" value="ECO:0007669"/>
    <property type="project" value="GOC"/>
</dbReference>
<evidence type="ECO:0000313" key="14">
    <source>
        <dbReference type="Proteomes" id="UP000070444"/>
    </source>
</evidence>
<evidence type="ECO:0000256" key="11">
    <source>
        <dbReference type="SAM" id="MobiDB-lite"/>
    </source>
</evidence>
<proteinExistence type="inferred from homology"/>
<dbReference type="Gene3D" id="2.60.40.1230">
    <property type="match status" value="1"/>
</dbReference>
<name>A0A137P2R0_CONC2</name>
<keyword evidence="8 10" id="KW-0968">Cytoplasmic vesicle</keyword>
<evidence type="ECO:0000256" key="1">
    <source>
        <dbReference type="ARBA" id="ARBA00004156"/>
    </source>
</evidence>
<feature type="compositionally biased region" description="Low complexity" evidence="11">
    <location>
        <begin position="690"/>
        <end position="703"/>
    </location>
</feature>
<evidence type="ECO:0000256" key="7">
    <source>
        <dbReference type="ARBA" id="ARBA00023136"/>
    </source>
</evidence>
<keyword evidence="14" id="KW-1185">Reference proteome</keyword>
<dbReference type="EMBL" id="KQ964539">
    <property type="protein sequence ID" value="KXN69320.1"/>
    <property type="molecule type" value="Genomic_DNA"/>
</dbReference>
<dbReference type="InterPro" id="IPR050840">
    <property type="entry name" value="Adaptor_Complx_Large_Subunit"/>
</dbReference>
<dbReference type="AlphaFoldDB" id="A0A137P2R0"/>
<feature type="region of interest" description="Disordered" evidence="11">
    <location>
        <begin position="596"/>
        <end position="629"/>
    </location>
</feature>
<evidence type="ECO:0000256" key="9">
    <source>
        <dbReference type="ARBA" id="ARBA00062546"/>
    </source>
</evidence>
<dbReference type="InterPro" id="IPR013041">
    <property type="entry name" value="Clathrin_app_Ig-like_sf"/>
</dbReference>
<dbReference type="InterPro" id="IPR008153">
    <property type="entry name" value="GAE_dom"/>
</dbReference>
<dbReference type="Gene3D" id="1.25.10.10">
    <property type="entry name" value="Leucine-rich Repeat Variant"/>
    <property type="match status" value="1"/>
</dbReference>
<dbReference type="PROSITE" id="PS50180">
    <property type="entry name" value="GAE"/>
    <property type="match status" value="1"/>
</dbReference>
<dbReference type="STRING" id="796925.A0A137P2R0"/>
<evidence type="ECO:0000259" key="12">
    <source>
        <dbReference type="PROSITE" id="PS50180"/>
    </source>
</evidence>
<accession>A0A137P2R0</accession>
<dbReference type="Pfam" id="PF02883">
    <property type="entry name" value="Alpha_adaptinC2"/>
    <property type="match status" value="1"/>
</dbReference>
<comment type="subunit">
    <text evidence="9">Adaptor protein complex 1 (AP-1) is a heterotetramer composed of two large adaptins (gamma-type subunit APL4 and beta-type subunit APL2), a medium adaptin (mu-type subunit APM1) and a small adaptin (sigma-type subunit APS1). AP-1 interacts with clathrin.</text>
</comment>
<feature type="region of interest" description="Disordered" evidence="11">
    <location>
        <begin position="643"/>
        <end position="738"/>
    </location>
</feature>
<evidence type="ECO:0000256" key="5">
    <source>
        <dbReference type="ARBA" id="ARBA00022927"/>
    </source>
</evidence>
<dbReference type="SUPFAM" id="SSF48371">
    <property type="entry name" value="ARM repeat"/>
    <property type="match status" value="1"/>
</dbReference>
<reference evidence="13 14" key="1">
    <citation type="journal article" date="2015" name="Genome Biol. Evol.">
        <title>Phylogenomic analyses indicate that early fungi evolved digesting cell walls of algal ancestors of land plants.</title>
        <authorList>
            <person name="Chang Y."/>
            <person name="Wang S."/>
            <person name="Sekimoto S."/>
            <person name="Aerts A.L."/>
            <person name="Choi C."/>
            <person name="Clum A."/>
            <person name="LaButti K.M."/>
            <person name="Lindquist E.A."/>
            <person name="Yee Ngan C."/>
            <person name="Ohm R.A."/>
            <person name="Salamov A.A."/>
            <person name="Grigoriev I.V."/>
            <person name="Spatafora J.W."/>
            <person name="Berbee M.L."/>
        </authorList>
    </citation>
    <scope>NUCLEOTIDE SEQUENCE [LARGE SCALE GENOMIC DNA]</scope>
    <source>
        <strain evidence="13 14">NRRL 28638</strain>
    </source>
</reference>
<evidence type="ECO:0000313" key="13">
    <source>
        <dbReference type="EMBL" id="KXN69320.1"/>
    </source>
</evidence>
<dbReference type="InterPro" id="IPR002553">
    <property type="entry name" value="Clathrin/coatomer_adapt-like_N"/>
</dbReference>
<dbReference type="PANTHER" id="PTHR22780">
    <property type="entry name" value="ADAPTIN, ALPHA/GAMMA/EPSILON"/>
    <property type="match status" value="1"/>
</dbReference>
<dbReference type="InterPro" id="IPR017107">
    <property type="entry name" value="AP1_complex_gsu"/>
</dbReference>
<evidence type="ECO:0000256" key="10">
    <source>
        <dbReference type="PIRNR" id="PIRNR037094"/>
    </source>
</evidence>
<evidence type="ECO:0000256" key="8">
    <source>
        <dbReference type="ARBA" id="ARBA00023329"/>
    </source>
</evidence>
<dbReference type="FunFam" id="1.25.10.10:FF:000030">
    <property type="entry name" value="AP-1 complex subunit gamma"/>
    <property type="match status" value="1"/>
</dbReference>
<organism evidence="13 14">
    <name type="scientific">Conidiobolus coronatus (strain ATCC 28846 / CBS 209.66 / NRRL 28638)</name>
    <name type="common">Delacroixia coronata</name>
    <dbReference type="NCBI Taxonomy" id="796925"/>
    <lineage>
        <taxon>Eukaryota</taxon>
        <taxon>Fungi</taxon>
        <taxon>Fungi incertae sedis</taxon>
        <taxon>Zoopagomycota</taxon>
        <taxon>Entomophthoromycotina</taxon>
        <taxon>Entomophthoromycetes</taxon>
        <taxon>Entomophthorales</taxon>
        <taxon>Ancylistaceae</taxon>
        <taxon>Conidiobolus</taxon>
    </lineage>
</organism>
<keyword evidence="6 10" id="KW-0333">Golgi apparatus</keyword>
<dbReference type="SUPFAM" id="SSF49348">
    <property type="entry name" value="Clathrin adaptor appendage domain"/>
    <property type="match status" value="1"/>
</dbReference>
<evidence type="ECO:0000256" key="3">
    <source>
        <dbReference type="ARBA" id="ARBA00006613"/>
    </source>
</evidence>
<evidence type="ECO:0000256" key="6">
    <source>
        <dbReference type="ARBA" id="ARBA00023034"/>
    </source>
</evidence>
<keyword evidence="5 10" id="KW-0653">Protein transport</keyword>
<comment type="similarity">
    <text evidence="3 10">Belongs to the adaptor complexes large subunit family.</text>
</comment>
<dbReference type="GO" id="GO:0016192">
    <property type="term" value="P:vesicle-mediated transport"/>
    <property type="evidence" value="ECO:0007669"/>
    <property type="project" value="InterPro"/>
</dbReference>
<dbReference type="InterPro" id="IPR016024">
    <property type="entry name" value="ARM-type_fold"/>
</dbReference>
<dbReference type="GO" id="GO:0030121">
    <property type="term" value="C:AP-1 adaptor complex"/>
    <property type="evidence" value="ECO:0007669"/>
    <property type="project" value="InterPro"/>
</dbReference>
<dbReference type="GO" id="GO:0016482">
    <property type="term" value="P:cytosolic transport"/>
    <property type="evidence" value="ECO:0007669"/>
    <property type="project" value="UniProtKB-ARBA"/>
</dbReference>
<dbReference type="OrthoDB" id="28053at2759"/>
<keyword evidence="4 10" id="KW-0813">Transport</keyword>
<dbReference type="GO" id="GO:0006886">
    <property type="term" value="P:intracellular protein transport"/>
    <property type="evidence" value="ECO:0007669"/>
    <property type="project" value="UniProtKB-UniRule"/>
</dbReference>